<evidence type="ECO:0000313" key="2">
    <source>
        <dbReference type="EMBL" id="QNR22931.1"/>
    </source>
</evidence>
<feature type="chain" id="PRO_5028897821" description="Ig-like domain-containing protein" evidence="1">
    <location>
        <begin position="30"/>
        <end position="818"/>
    </location>
</feature>
<proteinExistence type="predicted"/>
<gene>
    <name evidence="2" type="ORF">H4K34_11135</name>
</gene>
<organism evidence="2 3">
    <name type="scientific">Croceimicrobium hydrocarbonivorans</name>
    <dbReference type="NCBI Taxonomy" id="2761580"/>
    <lineage>
        <taxon>Bacteria</taxon>
        <taxon>Pseudomonadati</taxon>
        <taxon>Bacteroidota</taxon>
        <taxon>Flavobacteriia</taxon>
        <taxon>Flavobacteriales</taxon>
        <taxon>Owenweeksiaceae</taxon>
        <taxon>Croceimicrobium</taxon>
    </lineage>
</organism>
<reference evidence="2 3" key="1">
    <citation type="submission" date="2020-08" db="EMBL/GenBank/DDBJ databases">
        <title>Croceimicrobium hydrocarbonivorans gen. nov., sp. nov., a novel marine bacterium isolated from a bacterial consortium that degrades polyethylene terephthalate.</title>
        <authorList>
            <person name="Liu R."/>
        </authorList>
    </citation>
    <scope>NUCLEOTIDE SEQUENCE [LARGE SCALE GENOMIC DNA]</scope>
    <source>
        <strain evidence="2 3">A20-9</strain>
    </source>
</reference>
<dbReference type="KEGG" id="chyd:H4K34_11135"/>
<evidence type="ECO:0008006" key="4">
    <source>
        <dbReference type="Google" id="ProtNLM"/>
    </source>
</evidence>
<name>A0A7H0VB33_9FLAO</name>
<dbReference type="EMBL" id="CP060139">
    <property type="protein sequence ID" value="QNR22931.1"/>
    <property type="molecule type" value="Genomic_DNA"/>
</dbReference>
<sequence length="818" mass="88232">MKALLLTKRPLFKGLGAFLFLLFSGTSYGQCDNLVTNGELTWTGTPPCWSGTPLAPCWNPMNVPSNNYFPPWRNSHGSPHATTAASSSPSAMEFVATYRSGRPAGQQMFSEGFTQGISTLVPGKQYIVALQSKRINSSLASSTRAAYVEVEVTSTAPLPTSSLHQGGWARPSVSGSQSLLSFEPNSSSFMLYADCFYPDSAWSNIWLYSSNPDSLSATIGATVDDIEIIENFDFAGPDTLICDTTQSVDIGRVCNSLNLTPTYSWINLNTGQPEGNTAIITVSPNVTTQYEVTRNFVELNCPAKDTVTVVVNSMEIDLGPDQEACEPASFQLDAGYFQNALYHWNTGEGTQTITVNQSGTYIVEVWVLPDCYGTDTIEITINPKPNVQLNPAGSFCVTDPSVNLNATPTGGSYSGTGVNASGIFDPGLAGPGTHNIEYSYTNAFGCTDSKSIDIDVYEAVSVSIEGEDLPCLPLSGMQLNTITSGSNLTYHWNTGESTSSIMALNPGLYEVTVYGPDSACQATASFEIEIEPCCAKPSNYPLGDTIFNGNSAQYSNDTLVFDGNIVIETNATLNISNSVIIMRNCSKIEVQRGAELIIDGSSLGFCEWLGIEVWGHMDACSNDFSIMGQLTANEMVLRDASVGILLGKRDPGALYDYTYAGGVARVYSSIFTQNYTDILFTPHAWLGMCTCADPNGTVWHSDIQNNEFRCLAEDPSPCEDFVDPILEEVEMFSQGPQNCPIWNMPPNTLPSAPGRCHIIDLTPFIEYVINNNPGFLSCGDACDKAAHLSGDSNVGDMLGNITNNNSYCNDCTPNVNYQ</sequence>
<evidence type="ECO:0000256" key="1">
    <source>
        <dbReference type="SAM" id="SignalP"/>
    </source>
</evidence>
<keyword evidence="3" id="KW-1185">Reference proteome</keyword>
<evidence type="ECO:0000313" key="3">
    <source>
        <dbReference type="Proteomes" id="UP000516305"/>
    </source>
</evidence>
<dbReference type="AlphaFoldDB" id="A0A7H0VB33"/>
<dbReference type="RefSeq" id="WP_210757500.1">
    <property type="nucleotide sequence ID" value="NZ_CP060139.1"/>
</dbReference>
<accession>A0A7H0VB33</accession>
<feature type="signal peptide" evidence="1">
    <location>
        <begin position="1"/>
        <end position="29"/>
    </location>
</feature>
<protein>
    <recommendedName>
        <fullName evidence="4">Ig-like domain-containing protein</fullName>
    </recommendedName>
</protein>
<dbReference type="Proteomes" id="UP000516305">
    <property type="component" value="Chromosome"/>
</dbReference>
<keyword evidence="1" id="KW-0732">Signal</keyword>